<accession>A0A976IBN3</accession>
<dbReference type="GeneID" id="94346769"/>
<dbReference type="PANTHER" id="PTHR22595:SF79">
    <property type="entry name" value="CHITINASE 12"/>
    <property type="match status" value="1"/>
</dbReference>
<evidence type="ECO:0000313" key="5">
    <source>
        <dbReference type="EMBL" id="TDH65669.1"/>
    </source>
</evidence>
<dbReference type="InterPro" id="IPR023346">
    <property type="entry name" value="Lysozyme-like_dom_sf"/>
</dbReference>
<dbReference type="AlphaFoldDB" id="A0A976IBN3"/>
<name>A0A976IBN3_BRELC</name>
<dbReference type="EMBL" id="SHOA02000013">
    <property type="protein sequence ID" value="TDH65669.1"/>
    <property type="molecule type" value="Genomic_DNA"/>
</dbReference>
<reference evidence="5 6" key="1">
    <citation type="journal article" date="2021" name="Genome Biol.">
        <title>AFLAP: assembly-free linkage analysis pipeline using k-mers from genome sequencing data.</title>
        <authorList>
            <person name="Fletcher K."/>
            <person name="Zhang L."/>
            <person name="Gil J."/>
            <person name="Han R."/>
            <person name="Cavanaugh K."/>
            <person name="Michelmore R."/>
        </authorList>
    </citation>
    <scope>NUCLEOTIDE SEQUENCE [LARGE SCALE GENOMIC DNA]</scope>
    <source>
        <strain evidence="5 6">SF5</strain>
    </source>
</reference>
<evidence type="ECO:0000256" key="2">
    <source>
        <dbReference type="ARBA" id="ARBA00023157"/>
    </source>
</evidence>
<gene>
    <name evidence="5" type="ORF">CCR75_003001</name>
</gene>
<protein>
    <recommendedName>
        <fullName evidence="4">Glycoside hydrolase family 19 catalytic domain-containing protein</fullName>
    </recommendedName>
</protein>
<dbReference type="PIRSF" id="PIRSF001060">
    <property type="entry name" value="Endochitinase"/>
    <property type="match status" value="1"/>
</dbReference>
<feature type="disulfide bond" evidence="3">
    <location>
        <begin position="204"/>
        <end position="238"/>
    </location>
</feature>
<keyword evidence="1" id="KW-0611">Plant defense</keyword>
<evidence type="ECO:0000313" key="6">
    <source>
        <dbReference type="Proteomes" id="UP000294530"/>
    </source>
</evidence>
<dbReference type="OrthoDB" id="72330at2759"/>
<sequence length="240" mass="26618">MLFLGINLVVSSDISQQLMPDVSSPKPSSVHVSSVASRSGFSRFLDQRHFKELFPNALDLYSFDGLVNAAKKYSEFANTSDVTNDRLELAAFLAQTAYKPAISGLLRMWQYCDNTTYPCAPGRSYYGRGPIQLSWNDNYFLAGRDLGLDLLNVPELVATDDTITWMTALWYWMTPQNGRVIHDVVTDVNGFSQSTAIINGGLECGPNAPNTANELQRIPYFDRVCEELGVQPHGKTSCNA</sequence>
<evidence type="ECO:0000256" key="1">
    <source>
        <dbReference type="ARBA" id="ARBA00022821"/>
    </source>
</evidence>
<dbReference type="Gene3D" id="3.30.20.10">
    <property type="entry name" value="Endochitinase, domain 2"/>
    <property type="match status" value="1"/>
</dbReference>
<dbReference type="GO" id="GO:0006032">
    <property type="term" value="P:chitin catabolic process"/>
    <property type="evidence" value="ECO:0007669"/>
    <property type="project" value="InterPro"/>
</dbReference>
<dbReference type="PANTHER" id="PTHR22595">
    <property type="entry name" value="CHITINASE-RELATED"/>
    <property type="match status" value="1"/>
</dbReference>
<organism evidence="5 6">
    <name type="scientific">Bremia lactucae</name>
    <name type="common">Lettuce downy mildew</name>
    <dbReference type="NCBI Taxonomy" id="4779"/>
    <lineage>
        <taxon>Eukaryota</taxon>
        <taxon>Sar</taxon>
        <taxon>Stramenopiles</taxon>
        <taxon>Oomycota</taxon>
        <taxon>Peronosporomycetes</taxon>
        <taxon>Peronosporales</taxon>
        <taxon>Peronosporaceae</taxon>
        <taxon>Bremia</taxon>
    </lineage>
</organism>
<comment type="caution">
    <text evidence="5">The sequence shown here is derived from an EMBL/GenBank/DDBJ whole genome shotgun (WGS) entry which is preliminary data.</text>
</comment>
<proteinExistence type="predicted"/>
<dbReference type="InterPro" id="IPR000726">
    <property type="entry name" value="Glyco_hydro_19_cat"/>
</dbReference>
<dbReference type="Pfam" id="PF00182">
    <property type="entry name" value="Glyco_hydro_19"/>
    <property type="match status" value="1"/>
</dbReference>
<dbReference type="Proteomes" id="UP000294530">
    <property type="component" value="Unassembled WGS sequence"/>
</dbReference>
<evidence type="ECO:0000256" key="3">
    <source>
        <dbReference type="PIRSR" id="PIRSR001060-2"/>
    </source>
</evidence>
<keyword evidence="6" id="KW-1185">Reference proteome</keyword>
<dbReference type="GO" id="GO:0005975">
    <property type="term" value="P:carbohydrate metabolic process"/>
    <property type="evidence" value="ECO:0007669"/>
    <property type="project" value="InterPro"/>
</dbReference>
<dbReference type="GO" id="GO:0016998">
    <property type="term" value="P:cell wall macromolecule catabolic process"/>
    <property type="evidence" value="ECO:0007669"/>
    <property type="project" value="InterPro"/>
</dbReference>
<dbReference type="KEGG" id="blac:94346769"/>
<dbReference type="FunFam" id="3.30.20.10:FF:000001">
    <property type="entry name" value="Endochitinase (Chitinase)"/>
    <property type="match status" value="1"/>
</dbReference>
<dbReference type="InterPro" id="IPR016283">
    <property type="entry name" value="Glyco_hydro_19"/>
</dbReference>
<dbReference type="RefSeq" id="XP_067815168.1">
    <property type="nucleotide sequence ID" value="XM_067961098.1"/>
</dbReference>
<dbReference type="SUPFAM" id="SSF53955">
    <property type="entry name" value="Lysozyme-like"/>
    <property type="match status" value="1"/>
</dbReference>
<keyword evidence="2 3" id="KW-1015">Disulfide bond</keyword>
<feature type="domain" description="Glycoside hydrolase family 19 catalytic" evidence="4">
    <location>
        <begin position="37"/>
        <end position="238"/>
    </location>
</feature>
<dbReference type="GO" id="GO:0004568">
    <property type="term" value="F:chitinase activity"/>
    <property type="evidence" value="ECO:0007669"/>
    <property type="project" value="InterPro"/>
</dbReference>
<dbReference type="GO" id="GO:0050832">
    <property type="term" value="P:defense response to fungus"/>
    <property type="evidence" value="ECO:0007669"/>
    <property type="project" value="UniProtKB-ARBA"/>
</dbReference>
<feature type="disulfide bond" evidence="3">
    <location>
        <begin position="112"/>
        <end position="119"/>
    </location>
</feature>
<dbReference type="CDD" id="cd00325">
    <property type="entry name" value="chitinase_GH19"/>
    <property type="match status" value="1"/>
</dbReference>
<dbReference type="Gene3D" id="1.10.530.10">
    <property type="match status" value="1"/>
</dbReference>
<evidence type="ECO:0000259" key="4">
    <source>
        <dbReference type="Pfam" id="PF00182"/>
    </source>
</evidence>